<gene>
    <name evidence="5" type="ORF">UFOPK2001_00764</name>
</gene>
<evidence type="ECO:0000256" key="2">
    <source>
        <dbReference type="ARBA" id="ARBA00023015"/>
    </source>
</evidence>
<accession>A0A6J6JDM3</accession>
<comment type="similarity">
    <text evidence="1">Belongs to the BlaI transcriptional regulatory family.</text>
</comment>
<sequence>MTKRGRQQGELEQLILDSLWDAPSALSSQQLLELVSPDGELALTTVLTVLSRLTDKGLVSRVPGEGRAFLFSASQTREQHTADLMLKIVSGAGNPALAFSHFASGLSEADLAALRKSLDR</sequence>
<dbReference type="GO" id="GO:0003677">
    <property type="term" value="F:DNA binding"/>
    <property type="evidence" value="ECO:0007669"/>
    <property type="project" value="UniProtKB-KW"/>
</dbReference>
<dbReference type="InterPro" id="IPR036390">
    <property type="entry name" value="WH_DNA-bd_sf"/>
</dbReference>
<evidence type="ECO:0000256" key="4">
    <source>
        <dbReference type="ARBA" id="ARBA00023163"/>
    </source>
</evidence>
<evidence type="ECO:0000256" key="1">
    <source>
        <dbReference type="ARBA" id="ARBA00011046"/>
    </source>
</evidence>
<dbReference type="GO" id="GO:0045892">
    <property type="term" value="P:negative regulation of DNA-templated transcription"/>
    <property type="evidence" value="ECO:0007669"/>
    <property type="project" value="InterPro"/>
</dbReference>
<dbReference type="EMBL" id="CAEZVN010000067">
    <property type="protein sequence ID" value="CAB4634758.1"/>
    <property type="molecule type" value="Genomic_DNA"/>
</dbReference>
<evidence type="ECO:0000256" key="3">
    <source>
        <dbReference type="ARBA" id="ARBA00023125"/>
    </source>
</evidence>
<name>A0A6J6JDM3_9ZZZZ</name>
<dbReference type="AlphaFoldDB" id="A0A6J6JDM3"/>
<keyword evidence="4" id="KW-0804">Transcription</keyword>
<keyword evidence="3" id="KW-0238">DNA-binding</keyword>
<reference evidence="5" key="1">
    <citation type="submission" date="2020-05" db="EMBL/GenBank/DDBJ databases">
        <authorList>
            <person name="Chiriac C."/>
            <person name="Salcher M."/>
            <person name="Ghai R."/>
            <person name="Kavagutti S V."/>
        </authorList>
    </citation>
    <scope>NUCLEOTIDE SEQUENCE</scope>
</reference>
<dbReference type="InterPro" id="IPR005650">
    <property type="entry name" value="BlaI_family"/>
</dbReference>
<dbReference type="SUPFAM" id="SSF46785">
    <property type="entry name" value="Winged helix' DNA-binding domain"/>
    <property type="match status" value="1"/>
</dbReference>
<proteinExistence type="inferred from homology"/>
<organism evidence="5">
    <name type="scientific">freshwater metagenome</name>
    <dbReference type="NCBI Taxonomy" id="449393"/>
    <lineage>
        <taxon>unclassified sequences</taxon>
        <taxon>metagenomes</taxon>
        <taxon>ecological metagenomes</taxon>
    </lineage>
</organism>
<keyword evidence="2" id="KW-0805">Transcription regulation</keyword>
<protein>
    <submittedName>
        <fullName evidence="5">Unannotated protein</fullName>
    </submittedName>
</protein>
<dbReference type="InterPro" id="IPR036388">
    <property type="entry name" value="WH-like_DNA-bd_sf"/>
</dbReference>
<dbReference type="Gene3D" id="1.10.10.10">
    <property type="entry name" value="Winged helix-like DNA-binding domain superfamily/Winged helix DNA-binding domain"/>
    <property type="match status" value="1"/>
</dbReference>
<dbReference type="Pfam" id="PF03965">
    <property type="entry name" value="Penicillinase_R"/>
    <property type="match status" value="1"/>
</dbReference>
<evidence type="ECO:0000313" key="5">
    <source>
        <dbReference type="EMBL" id="CAB4634758.1"/>
    </source>
</evidence>